<dbReference type="EMBL" id="VUJX02000001">
    <property type="protein sequence ID" value="KAL0942722.1"/>
    <property type="molecule type" value="Genomic_DNA"/>
</dbReference>
<keyword evidence="2" id="KW-1185">Reference proteome</keyword>
<evidence type="ECO:0000313" key="2">
    <source>
        <dbReference type="Proteomes" id="UP000805649"/>
    </source>
</evidence>
<gene>
    <name evidence="1" type="ORF">CTRU02_200608</name>
</gene>
<organism evidence="1 2">
    <name type="scientific">Colletotrichum truncatum</name>
    <name type="common">Anthracnose fungus</name>
    <name type="synonym">Colletotrichum capsici</name>
    <dbReference type="NCBI Taxonomy" id="5467"/>
    <lineage>
        <taxon>Eukaryota</taxon>
        <taxon>Fungi</taxon>
        <taxon>Dikarya</taxon>
        <taxon>Ascomycota</taxon>
        <taxon>Pezizomycotina</taxon>
        <taxon>Sordariomycetes</taxon>
        <taxon>Hypocreomycetidae</taxon>
        <taxon>Glomerellales</taxon>
        <taxon>Glomerellaceae</taxon>
        <taxon>Colletotrichum</taxon>
        <taxon>Colletotrichum truncatum species complex</taxon>
    </lineage>
</organism>
<sequence length="331" mass="35768">MKSLFTTFTFVTAALAASRTSAPSRDCLVVKKVPGSGQFGTIQQAVDALSVNATGSQCIFIDQGVYPEQVLVPKREAQLSIYGYTKDTKSYASNGVTITAGKSQKDGLNNDQTGTLRIKAKDFKLYNVNVANTFGQGSQAVALSAYSDSGFYGCQFTGFQDTLLSQKGNQLYSKSLIEGATDFIFGQYANAWFEQCDIRVVTAKIGYITAHGRPNATVQSEYVLNDCNIAAASNSSVPDGTYYLGRPWGKFAQVVFQKSNMSSVINSAGWTIWNKGDNRTDNVLFGEYKNIGMGSLGSRAGFSKQLDSAVAVKDVLGNNYKKAGYYDGSYM</sequence>
<dbReference type="Proteomes" id="UP000805649">
    <property type="component" value="Unassembled WGS sequence"/>
</dbReference>
<protein>
    <submittedName>
        <fullName evidence="1">Pectinesterase</fullName>
    </submittedName>
</protein>
<evidence type="ECO:0000313" key="1">
    <source>
        <dbReference type="EMBL" id="KAL0942722.1"/>
    </source>
</evidence>
<reference evidence="1 2" key="1">
    <citation type="journal article" date="2020" name="Phytopathology">
        <title>Genome Sequence Resources of Colletotrichum truncatum, C. plurivorum, C. musicola, and C. sojae: Four Species Pathogenic to Soybean (Glycine max).</title>
        <authorList>
            <person name="Rogerio F."/>
            <person name="Boufleur T.R."/>
            <person name="Ciampi-Guillardi M."/>
            <person name="Sukno S.A."/>
            <person name="Thon M.R."/>
            <person name="Massola Junior N.S."/>
            <person name="Baroncelli R."/>
        </authorList>
    </citation>
    <scope>NUCLEOTIDE SEQUENCE [LARGE SCALE GENOMIC DNA]</scope>
    <source>
        <strain evidence="1 2">CMES1059</strain>
    </source>
</reference>
<accession>A0ACC3ZF28</accession>
<name>A0ACC3ZF28_COLTU</name>
<comment type="caution">
    <text evidence="1">The sequence shown here is derived from an EMBL/GenBank/DDBJ whole genome shotgun (WGS) entry which is preliminary data.</text>
</comment>
<proteinExistence type="predicted"/>